<gene>
    <name evidence="1" type="ORF">JG688_00013611</name>
</gene>
<name>A0A8J5IX11_9STRA</name>
<dbReference type="AlphaFoldDB" id="A0A8J5IX11"/>
<comment type="caution">
    <text evidence="1">The sequence shown here is derived from an EMBL/GenBank/DDBJ whole genome shotgun (WGS) entry which is preliminary data.</text>
</comment>
<accession>A0A8J5IX11</accession>
<dbReference type="Proteomes" id="UP000709295">
    <property type="component" value="Unassembled WGS sequence"/>
</dbReference>
<dbReference type="EMBL" id="JAENGY010001177">
    <property type="protein sequence ID" value="KAG6951698.1"/>
    <property type="molecule type" value="Genomic_DNA"/>
</dbReference>
<evidence type="ECO:0000313" key="1">
    <source>
        <dbReference type="EMBL" id="KAG6951698.1"/>
    </source>
</evidence>
<organism evidence="1 2">
    <name type="scientific">Phytophthora aleatoria</name>
    <dbReference type="NCBI Taxonomy" id="2496075"/>
    <lineage>
        <taxon>Eukaryota</taxon>
        <taxon>Sar</taxon>
        <taxon>Stramenopiles</taxon>
        <taxon>Oomycota</taxon>
        <taxon>Peronosporomycetes</taxon>
        <taxon>Peronosporales</taxon>
        <taxon>Peronosporaceae</taxon>
        <taxon>Phytophthora</taxon>
    </lineage>
</organism>
<proteinExistence type="predicted"/>
<reference evidence="1" key="1">
    <citation type="submission" date="2021-01" db="EMBL/GenBank/DDBJ databases">
        <title>Phytophthora aleatoria, a newly-described species from Pinus radiata is distinct from Phytophthora cactorum isolates based on comparative genomics.</title>
        <authorList>
            <person name="Mcdougal R."/>
            <person name="Panda P."/>
            <person name="Williams N."/>
            <person name="Studholme D.J."/>
        </authorList>
    </citation>
    <scope>NUCLEOTIDE SEQUENCE</scope>
    <source>
        <strain evidence="1">NZFS 4037</strain>
    </source>
</reference>
<sequence length="134" mass="14636">MLRSIDQVIAVRESPISLDSGSGMVAYGGTLSSKAQYQPSSLQRVIHSQLVNARVIFGFATPGYSARVLQLGFRTSWPFHHAVRTCCERKQAGINAQHHRLFQDSVTSYPSDPGSVIDAVDGLAVVVEIFIFLT</sequence>
<evidence type="ECO:0000313" key="2">
    <source>
        <dbReference type="Proteomes" id="UP000709295"/>
    </source>
</evidence>
<protein>
    <submittedName>
        <fullName evidence="1">Uncharacterized protein</fullName>
    </submittedName>
</protein>
<keyword evidence="2" id="KW-1185">Reference proteome</keyword>